<dbReference type="Proteomes" id="UP000249390">
    <property type="component" value="Unassembled WGS sequence"/>
</dbReference>
<comment type="caution">
    <text evidence="3">The sequence shown here is derived from an EMBL/GenBank/DDBJ whole genome shotgun (WGS) entry which is preliminary data.</text>
</comment>
<dbReference type="PANTHER" id="PTHR33786">
    <property type="entry name" value="UBIQUITIN CARBOXYL-TERMINAL HYDROLASE"/>
    <property type="match status" value="1"/>
</dbReference>
<evidence type="ECO:0000256" key="1">
    <source>
        <dbReference type="SAM" id="SignalP"/>
    </source>
</evidence>
<gene>
    <name evidence="3" type="ORF">DM860_016979</name>
</gene>
<dbReference type="InterPro" id="IPR057188">
    <property type="entry name" value="DUF7866"/>
</dbReference>
<keyword evidence="4" id="KW-1185">Reference proteome</keyword>
<dbReference type="EMBL" id="NQVE01000116">
    <property type="protein sequence ID" value="RAL47164.1"/>
    <property type="molecule type" value="Genomic_DNA"/>
</dbReference>
<organism evidence="3 4">
    <name type="scientific">Cuscuta australis</name>
    <dbReference type="NCBI Taxonomy" id="267555"/>
    <lineage>
        <taxon>Eukaryota</taxon>
        <taxon>Viridiplantae</taxon>
        <taxon>Streptophyta</taxon>
        <taxon>Embryophyta</taxon>
        <taxon>Tracheophyta</taxon>
        <taxon>Spermatophyta</taxon>
        <taxon>Magnoliopsida</taxon>
        <taxon>eudicotyledons</taxon>
        <taxon>Gunneridae</taxon>
        <taxon>Pentapetalae</taxon>
        <taxon>asterids</taxon>
        <taxon>lamiids</taxon>
        <taxon>Solanales</taxon>
        <taxon>Convolvulaceae</taxon>
        <taxon>Cuscuteae</taxon>
        <taxon>Cuscuta</taxon>
        <taxon>Cuscuta subgen. Grammica</taxon>
        <taxon>Cuscuta sect. Cleistogrammica</taxon>
    </lineage>
</organism>
<evidence type="ECO:0000259" key="2">
    <source>
        <dbReference type="Pfam" id="PF25268"/>
    </source>
</evidence>
<dbReference type="Pfam" id="PF25268">
    <property type="entry name" value="DUF7866"/>
    <property type="match status" value="1"/>
</dbReference>
<dbReference type="PANTHER" id="PTHR33786:SF5">
    <property type="entry name" value="EXPRESSED PROTEIN"/>
    <property type="match status" value="1"/>
</dbReference>
<sequence>MSTLLVLFIFPLVLFAGSGCGGEEGALVLVTPPAMELMMRHAVGGDDDYGERRRLAPFGTCQTCTCCRSPTDRSTCSDVPCCYALKCNLPNKPSGTCAFAPVACHCDSCG</sequence>
<feature type="signal peptide" evidence="1">
    <location>
        <begin position="1"/>
        <end position="21"/>
    </location>
</feature>
<proteinExistence type="predicted"/>
<evidence type="ECO:0000313" key="4">
    <source>
        <dbReference type="Proteomes" id="UP000249390"/>
    </source>
</evidence>
<evidence type="ECO:0000313" key="3">
    <source>
        <dbReference type="EMBL" id="RAL47164.1"/>
    </source>
</evidence>
<dbReference type="AlphaFoldDB" id="A0A328DNI0"/>
<reference evidence="3 4" key="1">
    <citation type="submission" date="2018-06" db="EMBL/GenBank/DDBJ databases">
        <title>The Genome of Cuscuta australis (Dodder) Provides Insight into the Evolution of Plant Parasitism.</title>
        <authorList>
            <person name="Liu H."/>
        </authorList>
    </citation>
    <scope>NUCLEOTIDE SEQUENCE [LARGE SCALE GENOMIC DNA]</scope>
    <source>
        <strain evidence="4">cv. Yunnan</strain>
        <tissue evidence="3">Vines</tissue>
    </source>
</reference>
<name>A0A328DNI0_9ASTE</name>
<feature type="domain" description="DUF7866" evidence="2">
    <location>
        <begin position="57"/>
        <end position="109"/>
    </location>
</feature>
<accession>A0A328DNI0</accession>
<feature type="chain" id="PRO_5016444818" description="DUF7866 domain-containing protein" evidence="1">
    <location>
        <begin position="22"/>
        <end position="110"/>
    </location>
</feature>
<protein>
    <recommendedName>
        <fullName evidence="2">DUF7866 domain-containing protein</fullName>
    </recommendedName>
</protein>
<keyword evidence="1" id="KW-0732">Signal</keyword>